<dbReference type="PANTHER" id="PTHR43811:SF19">
    <property type="entry name" value="39 KDA FK506-BINDING NUCLEAR PROTEIN"/>
    <property type="match status" value="1"/>
</dbReference>
<dbReference type="RefSeq" id="WP_379726557.1">
    <property type="nucleotide sequence ID" value="NZ_JBHRYJ010000002.1"/>
</dbReference>
<gene>
    <name evidence="8" type="ORF">ACFOOQ_11975</name>
</gene>
<dbReference type="EMBL" id="JBHRYJ010000002">
    <property type="protein sequence ID" value="MFC3676266.1"/>
    <property type="molecule type" value="Genomic_DNA"/>
</dbReference>
<comment type="similarity">
    <text evidence="2 6">Belongs to the FKBP-type PPIase family.</text>
</comment>
<dbReference type="SUPFAM" id="SSF54534">
    <property type="entry name" value="FKBP-like"/>
    <property type="match status" value="1"/>
</dbReference>
<evidence type="ECO:0000313" key="9">
    <source>
        <dbReference type="Proteomes" id="UP001595711"/>
    </source>
</evidence>
<keyword evidence="3 5" id="KW-0697">Rotamase</keyword>
<evidence type="ECO:0000256" key="4">
    <source>
        <dbReference type="ARBA" id="ARBA00023235"/>
    </source>
</evidence>
<name>A0ABV7VHK1_9PROT</name>
<accession>A0ABV7VHK1</accession>
<proteinExistence type="inferred from homology"/>
<keyword evidence="9" id="KW-1185">Reference proteome</keyword>
<dbReference type="Gene3D" id="3.10.50.40">
    <property type="match status" value="1"/>
</dbReference>
<comment type="caution">
    <text evidence="8">The sequence shown here is derived from an EMBL/GenBank/DDBJ whole genome shotgun (WGS) entry which is preliminary data.</text>
</comment>
<dbReference type="Pfam" id="PF00254">
    <property type="entry name" value="FKBP_C"/>
    <property type="match status" value="1"/>
</dbReference>
<feature type="domain" description="PPIase FKBP-type" evidence="7">
    <location>
        <begin position="43"/>
        <end position="135"/>
    </location>
</feature>
<dbReference type="EC" id="5.2.1.8" evidence="6"/>
<comment type="catalytic activity">
    <reaction evidence="1 5 6">
        <text>[protein]-peptidylproline (omega=180) = [protein]-peptidylproline (omega=0)</text>
        <dbReference type="Rhea" id="RHEA:16237"/>
        <dbReference type="Rhea" id="RHEA-COMP:10747"/>
        <dbReference type="Rhea" id="RHEA-COMP:10748"/>
        <dbReference type="ChEBI" id="CHEBI:83833"/>
        <dbReference type="ChEBI" id="CHEBI:83834"/>
        <dbReference type="EC" id="5.2.1.8"/>
    </reaction>
</comment>
<evidence type="ECO:0000256" key="6">
    <source>
        <dbReference type="RuleBase" id="RU003915"/>
    </source>
</evidence>
<dbReference type="GO" id="GO:0003755">
    <property type="term" value="F:peptidyl-prolyl cis-trans isomerase activity"/>
    <property type="evidence" value="ECO:0007669"/>
    <property type="project" value="UniProtKB-EC"/>
</dbReference>
<dbReference type="PROSITE" id="PS50059">
    <property type="entry name" value="FKBP_PPIASE"/>
    <property type="match status" value="1"/>
</dbReference>
<evidence type="ECO:0000256" key="5">
    <source>
        <dbReference type="PROSITE-ProRule" id="PRU00277"/>
    </source>
</evidence>
<dbReference type="PANTHER" id="PTHR43811">
    <property type="entry name" value="FKBP-TYPE PEPTIDYL-PROLYL CIS-TRANS ISOMERASE FKPA"/>
    <property type="match status" value="1"/>
</dbReference>
<evidence type="ECO:0000256" key="1">
    <source>
        <dbReference type="ARBA" id="ARBA00000971"/>
    </source>
</evidence>
<evidence type="ECO:0000256" key="3">
    <source>
        <dbReference type="ARBA" id="ARBA00023110"/>
    </source>
</evidence>
<dbReference type="Proteomes" id="UP001595711">
    <property type="component" value="Unassembled WGS sequence"/>
</dbReference>
<evidence type="ECO:0000256" key="2">
    <source>
        <dbReference type="ARBA" id="ARBA00006577"/>
    </source>
</evidence>
<dbReference type="InterPro" id="IPR046357">
    <property type="entry name" value="PPIase_dom_sf"/>
</dbReference>
<organism evidence="8 9">
    <name type="scientific">Ferrovibrio xuzhouensis</name>
    <dbReference type="NCBI Taxonomy" id="1576914"/>
    <lineage>
        <taxon>Bacteria</taxon>
        <taxon>Pseudomonadati</taxon>
        <taxon>Pseudomonadota</taxon>
        <taxon>Alphaproteobacteria</taxon>
        <taxon>Rhodospirillales</taxon>
        <taxon>Rhodospirillaceae</taxon>
        <taxon>Ferrovibrio</taxon>
    </lineage>
</organism>
<protein>
    <recommendedName>
        <fullName evidence="6">Peptidyl-prolyl cis-trans isomerase</fullName>
        <ecNumber evidence="6">5.2.1.8</ecNumber>
    </recommendedName>
</protein>
<dbReference type="InterPro" id="IPR001179">
    <property type="entry name" value="PPIase_FKBP_dom"/>
</dbReference>
<reference evidence="9" key="1">
    <citation type="journal article" date="2019" name="Int. J. Syst. Evol. Microbiol.">
        <title>The Global Catalogue of Microorganisms (GCM) 10K type strain sequencing project: providing services to taxonomists for standard genome sequencing and annotation.</title>
        <authorList>
            <consortium name="The Broad Institute Genomics Platform"/>
            <consortium name="The Broad Institute Genome Sequencing Center for Infectious Disease"/>
            <person name="Wu L."/>
            <person name="Ma J."/>
        </authorList>
    </citation>
    <scope>NUCLEOTIDE SEQUENCE [LARGE SCALE GENOMIC DNA]</scope>
    <source>
        <strain evidence="9">KCTC 42182</strain>
    </source>
</reference>
<evidence type="ECO:0000259" key="7">
    <source>
        <dbReference type="PROSITE" id="PS50059"/>
    </source>
</evidence>
<keyword evidence="4 5" id="KW-0413">Isomerase</keyword>
<evidence type="ECO:0000313" key="8">
    <source>
        <dbReference type="EMBL" id="MFC3676266.1"/>
    </source>
</evidence>
<sequence>MLSSLLGAIGIGGKPEAINLRQTPSGMRSGDIVIGTGDKAEPGKMVSVHYAGWLWENDKPGRNFDSSYKRGQPFEFQLGHGKVIKGWDEGVAYMKVGGKRALLIPPYLAYGARGNGRIIPPNATLFFELELVGVR</sequence>